<protein>
    <recommendedName>
        <fullName evidence="1">D-lactate dehydratase</fullName>
        <ecNumber evidence="1">4.2.1.130</ecNumber>
    </recommendedName>
</protein>
<reference evidence="4 5" key="1">
    <citation type="journal article" date="2015" name="Sci. Rep.">
        <title>Chromosome-level genome map provides insights into diverse defense mechanisms in the medicinal fungus Ganoderma sinense.</title>
        <authorList>
            <person name="Zhu Y."/>
            <person name="Xu J."/>
            <person name="Sun C."/>
            <person name="Zhou S."/>
            <person name="Xu H."/>
            <person name="Nelson D.R."/>
            <person name="Qian J."/>
            <person name="Song J."/>
            <person name="Luo H."/>
            <person name="Xiang L."/>
            <person name="Li Y."/>
            <person name="Xu Z."/>
            <person name="Ji A."/>
            <person name="Wang L."/>
            <person name="Lu S."/>
            <person name="Hayward A."/>
            <person name="Sun W."/>
            <person name="Li X."/>
            <person name="Schwartz D.C."/>
            <person name="Wang Y."/>
            <person name="Chen S."/>
        </authorList>
    </citation>
    <scope>NUCLEOTIDE SEQUENCE [LARGE SCALE GENOMIC DNA]</scope>
    <source>
        <strain evidence="4 5">ZZ0214-1</strain>
    </source>
</reference>
<keyword evidence="5" id="KW-1185">Reference proteome</keyword>
<sequence>MVSALILIADGTEEMEFTITYDTLVRAGASCTSAFVSSEERQGENTYENNPPFAKGSRGINILPDTYFSPQHATPENYDLLVIPGGAKGAETISNSSPVQHLVREYLQAGKYVGMICAGSMAALTSGLPKQALTSHPSVKSHLKDGEHLSFVVSGNLVTRLVLVHLFNRRNCY</sequence>
<organism evidence="4 5">
    <name type="scientific">Ganoderma sinense ZZ0214-1</name>
    <dbReference type="NCBI Taxonomy" id="1077348"/>
    <lineage>
        <taxon>Eukaryota</taxon>
        <taxon>Fungi</taxon>
        <taxon>Dikarya</taxon>
        <taxon>Basidiomycota</taxon>
        <taxon>Agaricomycotina</taxon>
        <taxon>Agaricomycetes</taxon>
        <taxon>Polyporales</taxon>
        <taxon>Polyporaceae</taxon>
        <taxon>Ganoderma</taxon>
    </lineage>
</organism>
<evidence type="ECO:0000259" key="3">
    <source>
        <dbReference type="Pfam" id="PF01965"/>
    </source>
</evidence>
<dbReference type="GO" id="GO:0005634">
    <property type="term" value="C:nucleus"/>
    <property type="evidence" value="ECO:0007669"/>
    <property type="project" value="TreeGrafter"/>
</dbReference>
<dbReference type="SUPFAM" id="SSF52317">
    <property type="entry name" value="Class I glutamine amidotransferase-like"/>
    <property type="match status" value="1"/>
</dbReference>
<dbReference type="GO" id="GO:0019172">
    <property type="term" value="F:glyoxalase III activity"/>
    <property type="evidence" value="ECO:0007669"/>
    <property type="project" value="UniProtKB-EC"/>
</dbReference>
<proteinExistence type="predicted"/>
<comment type="caution">
    <text evidence="4">The sequence shown here is derived from an EMBL/GenBank/DDBJ whole genome shotgun (WGS) entry which is preliminary data.</text>
</comment>
<dbReference type="CDD" id="cd03135">
    <property type="entry name" value="GATase1_DJ-1"/>
    <property type="match status" value="1"/>
</dbReference>
<dbReference type="STRING" id="1077348.A0A2G8S1S8"/>
<dbReference type="EMBL" id="AYKW01000034">
    <property type="protein sequence ID" value="PIL27697.1"/>
    <property type="molecule type" value="Genomic_DNA"/>
</dbReference>
<evidence type="ECO:0000256" key="2">
    <source>
        <dbReference type="ARBA" id="ARBA00048082"/>
    </source>
</evidence>
<dbReference type="Pfam" id="PF01965">
    <property type="entry name" value="DJ-1_PfpI"/>
    <property type="match status" value="1"/>
</dbReference>
<dbReference type="GO" id="GO:0005739">
    <property type="term" value="C:mitochondrion"/>
    <property type="evidence" value="ECO:0007669"/>
    <property type="project" value="TreeGrafter"/>
</dbReference>
<feature type="domain" description="DJ-1/PfpI" evidence="3">
    <location>
        <begin position="3"/>
        <end position="159"/>
    </location>
</feature>
<evidence type="ECO:0000313" key="5">
    <source>
        <dbReference type="Proteomes" id="UP000230002"/>
    </source>
</evidence>
<accession>A0A2G8S1S8</accession>
<dbReference type="GO" id="GO:1903189">
    <property type="term" value="P:glyoxal metabolic process"/>
    <property type="evidence" value="ECO:0007669"/>
    <property type="project" value="TreeGrafter"/>
</dbReference>
<dbReference type="Gene3D" id="3.40.50.880">
    <property type="match status" value="1"/>
</dbReference>
<dbReference type="AlphaFoldDB" id="A0A2G8S1S8"/>
<dbReference type="Proteomes" id="UP000230002">
    <property type="component" value="Unassembled WGS sequence"/>
</dbReference>
<dbReference type="EC" id="4.2.1.130" evidence="1"/>
<dbReference type="OrthoDB" id="543156at2759"/>
<dbReference type="GO" id="GO:0006979">
    <property type="term" value="P:response to oxidative stress"/>
    <property type="evidence" value="ECO:0007669"/>
    <property type="project" value="TreeGrafter"/>
</dbReference>
<evidence type="ECO:0000313" key="4">
    <source>
        <dbReference type="EMBL" id="PIL27697.1"/>
    </source>
</evidence>
<dbReference type="InterPro" id="IPR050325">
    <property type="entry name" value="Prot/Nucl_acid_deglycase"/>
</dbReference>
<dbReference type="InterPro" id="IPR029062">
    <property type="entry name" value="Class_I_gatase-like"/>
</dbReference>
<name>A0A2G8S1S8_9APHY</name>
<dbReference type="InterPro" id="IPR002818">
    <property type="entry name" value="DJ-1/PfpI"/>
</dbReference>
<evidence type="ECO:0000256" key="1">
    <source>
        <dbReference type="ARBA" id="ARBA00013134"/>
    </source>
</evidence>
<dbReference type="PANTHER" id="PTHR48094:SF12">
    <property type="entry name" value="PARKINSON DISEASE PROTEIN 7 HOMOLOG"/>
    <property type="match status" value="1"/>
</dbReference>
<dbReference type="PANTHER" id="PTHR48094">
    <property type="entry name" value="PROTEIN/NUCLEIC ACID DEGLYCASE DJ-1-RELATED"/>
    <property type="match status" value="1"/>
</dbReference>
<comment type="catalytic activity">
    <reaction evidence="2">
        <text>methylglyoxal + H2O = (R)-lactate + H(+)</text>
        <dbReference type="Rhea" id="RHEA:27754"/>
        <dbReference type="ChEBI" id="CHEBI:15377"/>
        <dbReference type="ChEBI" id="CHEBI:15378"/>
        <dbReference type="ChEBI" id="CHEBI:16004"/>
        <dbReference type="ChEBI" id="CHEBI:17158"/>
        <dbReference type="EC" id="4.2.1.130"/>
    </reaction>
</comment>
<gene>
    <name evidence="4" type="ORF">GSI_10850</name>
</gene>